<dbReference type="Pfam" id="PF00112">
    <property type="entry name" value="Peptidase_C1"/>
    <property type="match status" value="3"/>
</dbReference>
<keyword evidence="5" id="KW-0865">Zymogen</keyword>
<dbReference type="InterPro" id="IPR013128">
    <property type="entry name" value="Peptidase_C1A"/>
</dbReference>
<accession>A0AA88MV90</accession>
<evidence type="ECO:0008006" key="11">
    <source>
        <dbReference type="Google" id="ProtNLM"/>
    </source>
</evidence>
<dbReference type="SMART" id="SM00848">
    <property type="entry name" value="Inhibitor_I29"/>
    <property type="match status" value="1"/>
</dbReference>
<feature type="domain" description="Cathepsin propeptide inhibitor" evidence="8">
    <location>
        <begin position="264"/>
        <end position="324"/>
    </location>
</feature>
<evidence type="ECO:0000259" key="7">
    <source>
        <dbReference type="SMART" id="SM00645"/>
    </source>
</evidence>
<gene>
    <name evidence="9" type="ORF">Q7C36_011917</name>
</gene>
<evidence type="ECO:0000256" key="5">
    <source>
        <dbReference type="ARBA" id="ARBA00023145"/>
    </source>
</evidence>
<protein>
    <recommendedName>
        <fullName evidence="11">Cathepsin L</fullName>
    </recommendedName>
</protein>
<dbReference type="InterPro" id="IPR038765">
    <property type="entry name" value="Papain-like_cys_pep_sf"/>
</dbReference>
<dbReference type="InterPro" id="IPR000668">
    <property type="entry name" value="Peptidase_C1A_C"/>
</dbReference>
<dbReference type="PANTHER" id="PTHR12411">
    <property type="entry name" value="CYSTEINE PROTEASE FAMILY C1-RELATED"/>
    <property type="match status" value="1"/>
</dbReference>
<dbReference type="GO" id="GO:0006508">
    <property type="term" value="P:proteolysis"/>
    <property type="evidence" value="ECO:0007669"/>
    <property type="project" value="UniProtKB-KW"/>
</dbReference>
<dbReference type="PROSITE" id="PS00139">
    <property type="entry name" value="THIOL_PROTEASE_CYS"/>
    <property type="match status" value="1"/>
</dbReference>
<feature type="domain" description="Peptidase C1A papain C-terminal" evidence="7">
    <location>
        <begin position="1"/>
        <end position="128"/>
    </location>
</feature>
<comment type="similarity">
    <text evidence="1">Belongs to the peptidase C1 family.</text>
</comment>
<keyword evidence="3" id="KW-0378">Hydrolase</keyword>
<evidence type="ECO:0000259" key="8">
    <source>
        <dbReference type="SMART" id="SM00848"/>
    </source>
</evidence>
<evidence type="ECO:0000256" key="4">
    <source>
        <dbReference type="ARBA" id="ARBA00022807"/>
    </source>
</evidence>
<dbReference type="Gene3D" id="1.10.287.2250">
    <property type="match status" value="1"/>
</dbReference>
<evidence type="ECO:0000256" key="6">
    <source>
        <dbReference type="ARBA" id="ARBA00023157"/>
    </source>
</evidence>
<reference evidence="9" key="1">
    <citation type="submission" date="2023-08" db="EMBL/GenBank/DDBJ databases">
        <title>Pelteobagrus vachellii genome.</title>
        <authorList>
            <person name="Liu H."/>
        </authorList>
    </citation>
    <scope>NUCLEOTIDE SEQUENCE</scope>
    <source>
        <strain evidence="9">PRFRI_2022a</strain>
        <tissue evidence="9">Muscle</tissue>
    </source>
</reference>
<evidence type="ECO:0000256" key="1">
    <source>
        <dbReference type="ARBA" id="ARBA00008455"/>
    </source>
</evidence>
<evidence type="ECO:0000256" key="3">
    <source>
        <dbReference type="ARBA" id="ARBA00022801"/>
    </source>
</evidence>
<keyword evidence="6" id="KW-1015">Disulfide bond</keyword>
<keyword evidence="4" id="KW-0788">Thiol protease</keyword>
<dbReference type="InterPro" id="IPR013201">
    <property type="entry name" value="Prot_inhib_I29"/>
</dbReference>
<evidence type="ECO:0000256" key="2">
    <source>
        <dbReference type="ARBA" id="ARBA00022670"/>
    </source>
</evidence>
<keyword evidence="2" id="KW-0645">Protease</keyword>
<dbReference type="AlphaFoldDB" id="A0AA88MV90"/>
<name>A0AA88MV90_TACVA</name>
<dbReference type="Pfam" id="PF08246">
    <property type="entry name" value="Inhibitor_I29"/>
    <property type="match status" value="1"/>
</dbReference>
<proteinExistence type="inferred from homology"/>
<organism evidence="9 10">
    <name type="scientific">Tachysurus vachellii</name>
    <name type="common">Darkbarbel catfish</name>
    <name type="synonym">Pelteobagrus vachellii</name>
    <dbReference type="NCBI Taxonomy" id="175792"/>
    <lineage>
        <taxon>Eukaryota</taxon>
        <taxon>Metazoa</taxon>
        <taxon>Chordata</taxon>
        <taxon>Craniata</taxon>
        <taxon>Vertebrata</taxon>
        <taxon>Euteleostomi</taxon>
        <taxon>Actinopterygii</taxon>
        <taxon>Neopterygii</taxon>
        <taxon>Teleostei</taxon>
        <taxon>Ostariophysi</taxon>
        <taxon>Siluriformes</taxon>
        <taxon>Bagridae</taxon>
        <taxon>Tachysurus</taxon>
    </lineage>
</organism>
<comment type="caution">
    <text evidence="9">The sequence shown here is derived from an EMBL/GenBank/DDBJ whole genome shotgun (WGS) entry which is preliminary data.</text>
</comment>
<dbReference type="InterPro" id="IPR000169">
    <property type="entry name" value="Pept_cys_AS"/>
</dbReference>
<dbReference type="Gene3D" id="3.90.70.10">
    <property type="entry name" value="Cysteine proteinases"/>
    <property type="match status" value="3"/>
</dbReference>
<sequence length="401" mass="44578">MNFKPGHIIPGTGFMAWEGREKTGQLQDGSCRYNPVTVGATFTGFVDINSGGENALQEAVATIGPISVAIDAGHISFQLYESGVYDEPDCSSTELDHGVLAVRAMEEEEARRKMTWLDRQEELFCQILWTGPAVINLSVFFVCPVLHLFLYHLSSLRQGHWKDGDCRFNPDTVGATCTGYVDITSEDENALQEAVATIRPVSVAIDAGHISFQLYVSDRVATHLAILLPRGAILLLASCRMKVLFVVIFLIALSNADNESEEEFQNWKLKFDKSYTSVEEENKHKEIWFETLKFVREHNKLADQGLKSYRVEMSYFADMGEEEYEACFISSSTKKHNGATFSGQIGGSALPETVDWREKGYVTPVEDQKECGSCWAFSADGSCRYNPDTVGATCNGSVLYL</sequence>
<dbReference type="SUPFAM" id="SSF54001">
    <property type="entry name" value="Cysteine proteinases"/>
    <property type="match status" value="3"/>
</dbReference>
<evidence type="ECO:0000313" key="9">
    <source>
        <dbReference type="EMBL" id="KAK2843702.1"/>
    </source>
</evidence>
<dbReference type="GO" id="GO:0008234">
    <property type="term" value="F:cysteine-type peptidase activity"/>
    <property type="evidence" value="ECO:0007669"/>
    <property type="project" value="UniProtKB-KW"/>
</dbReference>
<evidence type="ECO:0000313" key="10">
    <source>
        <dbReference type="Proteomes" id="UP001187315"/>
    </source>
</evidence>
<dbReference type="SMART" id="SM00645">
    <property type="entry name" value="Pept_C1"/>
    <property type="match status" value="1"/>
</dbReference>
<dbReference type="EMBL" id="JAVHJS010000011">
    <property type="protein sequence ID" value="KAK2843702.1"/>
    <property type="molecule type" value="Genomic_DNA"/>
</dbReference>
<dbReference type="Proteomes" id="UP001187315">
    <property type="component" value="Unassembled WGS sequence"/>
</dbReference>
<keyword evidence="10" id="KW-1185">Reference proteome</keyword>